<protein>
    <submittedName>
        <fullName evidence="1">Uncharacterized protein</fullName>
    </submittedName>
</protein>
<gene>
    <name evidence="1" type="ORF">HKW66_Vig0180330</name>
</gene>
<evidence type="ECO:0000313" key="1">
    <source>
        <dbReference type="EMBL" id="KAG2394589.1"/>
    </source>
</evidence>
<organism evidence="1 2">
    <name type="scientific">Phaseolus angularis</name>
    <name type="common">Azuki bean</name>
    <name type="synonym">Vigna angularis</name>
    <dbReference type="NCBI Taxonomy" id="3914"/>
    <lineage>
        <taxon>Eukaryota</taxon>
        <taxon>Viridiplantae</taxon>
        <taxon>Streptophyta</taxon>
        <taxon>Embryophyta</taxon>
        <taxon>Tracheophyta</taxon>
        <taxon>Spermatophyta</taxon>
        <taxon>Magnoliopsida</taxon>
        <taxon>eudicotyledons</taxon>
        <taxon>Gunneridae</taxon>
        <taxon>Pentapetalae</taxon>
        <taxon>rosids</taxon>
        <taxon>fabids</taxon>
        <taxon>Fabales</taxon>
        <taxon>Fabaceae</taxon>
        <taxon>Papilionoideae</taxon>
        <taxon>50 kb inversion clade</taxon>
        <taxon>NPAAA clade</taxon>
        <taxon>indigoferoid/millettioid clade</taxon>
        <taxon>Phaseoleae</taxon>
        <taxon>Vigna</taxon>
    </lineage>
</organism>
<dbReference type="EMBL" id="JABFOF010000006">
    <property type="protein sequence ID" value="KAG2394589.1"/>
    <property type="molecule type" value="Genomic_DNA"/>
</dbReference>
<evidence type="ECO:0000313" key="2">
    <source>
        <dbReference type="Proteomes" id="UP000743370"/>
    </source>
</evidence>
<proteinExistence type="predicted"/>
<dbReference type="AlphaFoldDB" id="A0A8T0K5W3"/>
<accession>A0A8T0K5W3</accession>
<sequence length="141" mass="15649">MIWQQYQDLLERRWKLATLMVIAEHSGLGLKINVGVISWFSIAGLGCCKGGAAWSRLGFPLRFLAWWKVVQEDEPVVTAKVKTNRVGGGVDGVLTATSRLRCRGKGPAACGFPNYKDNFLGGFASYIREEPLYMLKLLLLS</sequence>
<reference evidence="1 2" key="1">
    <citation type="submission" date="2020-05" db="EMBL/GenBank/DDBJ databases">
        <title>Vigna angularis (adzuki bean) Var. LongXiaoDou No. 4 denovo assembly.</title>
        <authorList>
            <person name="Xiang H."/>
        </authorList>
    </citation>
    <scope>NUCLEOTIDE SEQUENCE [LARGE SCALE GENOMIC DNA]</scope>
    <source>
        <tissue evidence="1">Leaf</tissue>
    </source>
</reference>
<name>A0A8T0K5W3_PHAAN</name>
<comment type="caution">
    <text evidence="1">The sequence shown here is derived from an EMBL/GenBank/DDBJ whole genome shotgun (WGS) entry which is preliminary data.</text>
</comment>
<dbReference type="Proteomes" id="UP000743370">
    <property type="component" value="Unassembled WGS sequence"/>
</dbReference>